<feature type="signal peptide" evidence="10">
    <location>
        <begin position="1"/>
        <end position="21"/>
    </location>
</feature>
<dbReference type="Pfam" id="PF06535">
    <property type="entry name" value="RGM_N"/>
    <property type="match status" value="1"/>
</dbReference>
<evidence type="ECO:0000256" key="3">
    <source>
        <dbReference type="ARBA" id="ARBA00022475"/>
    </source>
</evidence>
<keyword evidence="7" id="KW-0325">Glycoprotein</keyword>
<comment type="subcellular location">
    <subcellularLocation>
        <location evidence="1">Cell membrane</location>
        <topology evidence="1">Lipid-anchor</topology>
        <topology evidence="1">GPI-anchor</topology>
    </subcellularLocation>
</comment>
<keyword evidence="5 10" id="KW-0732">Signal</keyword>
<dbReference type="PANTHER" id="PTHR31428:SF6">
    <property type="entry name" value="REPULSIVE GUIDANCE MOLECULE B HOMOLOG DRAG-1"/>
    <property type="match status" value="1"/>
</dbReference>
<dbReference type="EMBL" id="GEBQ01000359">
    <property type="protein sequence ID" value="JAT39618.1"/>
    <property type="molecule type" value="Transcribed_RNA"/>
</dbReference>
<evidence type="ECO:0000256" key="5">
    <source>
        <dbReference type="ARBA" id="ARBA00022729"/>
    </source>
</evidence>
<protein>
    <recommendedName>
        <fullName evidence="14">Repulsive guidance molecule N-terminal domain-containing protein</fullName>
    </recommendedName>
</protein>
<evidence type="ECO:0000256" key="10">
    <source>
        <dbReference type="SAM" id="SignalP"/>
    </source>
</evidence>
<dbReference type="Pfam" id="PF06534">
    <property type="entry name" value="RGM_C"/>
    <property type="match status" value="1"/>
</dbReference>
<dbReference type="GO" id="GO:0030509">
    <property type="term" value="P:BMP signaling pathway"/>
    <property type="evidence" value="ECO:0007669"/>
    <property type="project" value="TreeGrafter"/>
</dbReference>
<accession>A0A1B6MUM0</accession>
<dbReference type="Gene3D" id="3.40.1000.10">
    <property type="entry name" value="Mog1/PsbP, alpha/beta/alpha sandwich"/>
    <property type="match status" value="1"/>
</dbReference>
<keyword evidence="4" id="KW-0336">GPI-anchor</keyword>
<evidence type="ECO:0000256" key="6">
    <source>
        <dbReference type="ARBA" id="ARBA00023136"/>
    </source>
</evidence>
<gene>
    <name evidence="13" type="ORF">g.32256</name>
</gene>
<keyword evidence="6" id="KW-0472">Membrane</keyword>
<feature type="domain" description="Repulsive guidance molecule C-terminal" evidence="11">
    <location>
        <begin position="126"/>
        <end position="364"/>
    </location>
</feature>
<dbReference type="GO" id="GO:0005886">
    <property type="term" value="C:plasma membrane"/>
    <property type="evidence" value="ECO:0007669"/>
    <property type="project" value="UniProtKB-SubCell"/>
</dbReference>
<keyword evidence="8" id="KW-0449">Lipoprotein</keyword>
<evidence type="ECO:0000256" key="2">
    <source>
        <dbReference type="ARBA" id="ARBA00005321"/>
    </source>
</evidence>
<reference evidence="13" key="1">
    <citation type="submission" date="2015-11" db="EMBL/GenBank/DDBJ databases">
        <title>De novo transcriptome assembly of four potential Pierce s Disease insect vectors from Arizona vineyards.</title>
        <authorList>
            <person name="Tassone E.E."/>
        </authorList>
    </citation>
    <scope>NUCLEOTIDE SEQUENCE</scope>
</reference>
<evidence type="ECO:0000256" key="8">
    <source>
        <dbReference type="ARBA" id="ARBA00023288"/>
    </source>
</evidence>
<name>A0A1B6MUM0_9HEMI</name>
<dbReference type="AlphaFoldDB" id="A0A1B6MUM0"/>
<sequence length="406" mass="44735">MDRAIRLALCLALFMITRCTACNLDQCTRIYNMKMEEEGIPGPEATPAFCSVLSAYGHCVHGTTRSCRGNLKYHTTVSLLNPLKVRYNCTKHGGGGGGTHTRPHPHPPPAPPQVPPQCTFHGRHRFRHCGLFGDPHLKTFRNEYQTCRVRGAWPLIDNPYLAVQVTNDPVLDGSLATATTKVTIIIKGRSTPCTTEKTYEASADAPLPSTFIDGSYRSGPEDGVVIAAGAETHPGGHQRVEIYLRYIETTLLVRRVGKYLAFSAKLPEELVENSMKDDDNLQLCTRGCPVTERLDLVRSRGHVVSWEAALAQCRSTEELSNDIVNNLTDYYLDWCVFDAMTAGVGFEFTAAAHSAQADVLRMDPSSLQNRTVPLPLDRTVTSEGLPLQRLSSLLALLSVFLYCLVC</sequence>
<comment type="similarity">
    <text evidence="2">Belongs to the repulsive guidance molecule (RGM) family.</text>
</comment>
<evidence type="ECO:0000256" key="4">
    <source>
        <dbReference type="ARBA" id="ARBA00022622"/>
    </source>
</evidence>
<evidence type="ECO:0000313" key="13">
    <source>
        <dbReference type="EMBL" id="JAT39618.1"/>
    </source>
</evidence>
<proteinExistence type="inferred from homology"/>
<dbReference type="InterPro" id="IPR009496">
    <property type="entry name" value="RGM_C"/>
</dbReference>
<feature type="region of interest" description="Disordered" evidence="9">
    <location>
        <begin position="94"/>
        <end position="114"/>
    </location>
</feature>
<evidence type="ECO:0008006" key="14">
    <source>
        <dbReference type="Google" id="ProtNLM"/>
    </source>
</evidence>
<evidence type="ECO:0000259" key="12">
    <source>
        <dbReference type="Pfam" id="PF06535"/>
    </source>
</evidence>
<dbReference type="InterPro" id="IPR040287">
    <property type="entry name" value="RGM"/>
</dbReference>
<evidence type="ECO:0000256" key="9">
    <source>
        <dbReference type="SAM" id="MobiDB-lite"/>
    </source>
</evidence>
<evidence type="ECO:0000259" key="11">
    <source>
        <dbReference type="Pfam" id="PF06534"/>
    </source>
</evidence>
<dbReference type="PANTHER" id="PTHR31428">
    <property type="entry name" value="RGM DOMAIN FAMILY MEMBER DRAG-1"/>
    <property type="match status" value="1"/>
</dbReference>
<dbReference type="GO" id="GO:0015026">
    <property type="term" value="F:coreceptor activity"/>
    <property type="evidence" value="ECO:0007669"/>
    <property type="project" value="TreeGrafter"/>
</dbReference>
<keyword evidence="3" id="KW-1003">Cell membrane</keyword>
<dbReference type="InterPro" id="IPR010536">
    <property type="entry name" value="RGM_N"/>
</dbReference>
<feature type="domain" description="Repulsive guidance molecule N-terminal" evidence="12">
    <location>
        <begin position="22"/>
        <end position="91"/>
    </location>
</feature>
<evidence type="ECO:0000256" key="7">
    <source>
        <dbReference type="ARBA" id="ARBA00023180"/>
    </source>
</evidence>
<evidence type="ECO:0000256" key="1">
    <source>
        <dbReference type="ARBA" id="ARBA00004609"/>
    </source>
</evidence>
<dbReference type="GO" id="GO:0098552">
    <property type="term" value="C:side of membrane"/>
    <property type="evidence" value="ECO:0007669"/>
    <property type="project" value="UniProtKB-KW"/>
</dbReference>
<feature type="chain" id="PRO_5008588567" description="Repulsive guidance molecule N-terminal domain-containing protein" evidence="10">
    <location>
        <begin position="22"/>
        <end position="406"/>
    </location>
</feature>
<organism evidence="13">
    <name type="scientific">Graphocephala atropunctata</name>
    <dbReference type="NCBI Taxonomy" id="36148"/>
    <lineage>
        <taxon>Eukaryota</taxon>
        <taxon>Metazoa</taxon>
        <taxon>Ecdysozoa</taxon>
        <taxon>Arthropoda</taxon>
        <taxon>Hexapoda</taxon>
        <taxon>Insecta</taxon>
        <taxon>Pterygota</taxon>
        <taxon>Neoptera</taxon>
        <taxon>Paraneoptera</taxon>
        <taxon>Hemiptera</taxon>
        <taxon>Auchenorrhyncha</taxon>
        <taxon>Membracoidea</taxon>
        <taxon>Cicadellidae</taxon>
        <taxon>Cicadellinae</taxon>
        <taxon>Cicadellini</taxon>
        <taxon>Graphocephala</taxon>
    </lineage>
</organism>